<sequence>MQIQKSVVSSFVMMIEKRKFCDNDGRYFLPIINEII</sequence>
<gene>
    <name evidence="1" type="ORF">N561_08485</name>
</gene>
<dbReference type="Proteomes" id="UP000016529">
    <property type="component" value="Unassembled WGS sequence"/>
</dbReference>
<dbReference type="PATRIC" id="fig|1195244.3.peg.1634"/>
<proteinExistence type="predicted"/>
<comment type="caution">
    <text evidence="1">The sequence shown here is derived from an EMBL/GenBank/DDBJ whole genome shotgun (WGS) entry which is preliminary data.</text>
</comment>
<evidence type="ECO:0000313" key="2">
    <source>
        <dbReference type="Proteomes" id="UP000016529"/>
    </source>
</evidence>
<reference evidence="1 2" key="1">
    <citation type="journal article" date="2013" name="Genome Announc.">
        <title>Draft Genome Sequence of Gallibacterium anatis bv. haemolytica 12656-12 Liver, an Isolate Obtained from the Liver of a Septicemic Chicken.</title>
        <authorList>
            <person name="Kudirkiene E."/>
            <person name="Christensen H."/>
            <person name="Bojesen A.M."/>
        </authorList>
    </citation>
    <scope>NUCLEOTIDE SEQUENCE [LARGE SCALE GENOMIC DNA]</scope>
    <source>
        <strain evidence="1">12656/12</strain>
    </source>
</reference>
<name>U1GZR2_9PAST</name>
<organism evidence="1 2">
    <name type="scientific">Gallibacterium anatis 12656/12</name>
    <dbReference type="NCBI Taxonomy" id="1195244"/>
    <lineage>
        <taxon>Bacteria</taxon>
        <taxon>Pseudomonadati</taxon>
        <taxon>Pseudomonadota</taxon>
        <taxon>Gammaproteobacteria</taxon>
        <taxon>Pasteurellales</taxon>
        <taxon>Pasteurellaceae</taxon>
        <taxon>Gallibacterium</taxon>
    </lineage>
</organism>
<dbReference type="EMBL" id="AVOX01000039">
    <property type="protein sequence ID" value="ERF78003.1"/>
    <property type="molecule type" value="Genomic_DNA"/>
</dbReference>
<accession>U1GZR2</accession>
<evidence type="ECO:0000313" key="1">
    <source>
        <dbReference type="EMBL" id="ERF78003.1"/>
    </source>
</evidence>
<dbReference type="AlphaFoldDB" id="U1GZR2"/>
<protein>
    <submittedName>
        <fullName evidence="1">Uncharacterized protein</fullName>
    </submittedName>
</protein>